<accession>A0ABN2GKV3</accession>
<feature type="domain" description="VTT" evidence="8">
    <location>
        <begin position="47"/>
        <end position="173"/>
    </location>
</feature>
<comment type="subcellular location">
    <subcellularLocation>
        <location evidence="1">Cell membrane</location>
        <topology evidence="1">Multi-pass membrane protein</topology>
    </subcellularLocation>
</comment>
<dbReference type="EMBL" id="BAAANF010000004">
    <property type="protein sequence ID" value="GAA1672985.1"/>
    <property type="molecule type" value="Genomic_DNA"/>
</dbReference>
<feature type="transmembrane region" description="Helical" evidence="7">
    <location>
        <begin position="186"/>
        <end position="204"/>
    </location>
</feature>
<dbReference type="PANTHER" id="PTHR42709:SF6">
    <property type="entry name" value="UNDECAPRENYL PHOSPHATE TRANSPORTER A"/>
    <property type="match status" value="1"/>
</dbReference>
<dbReference type="Pfam" id="PF09335">
    <property type="entry name" value="VTT_dom"/>
    <property type="match status" value="1"/>
</dbReference>
<feature type="transmembrane region" description="Helical" evidence="7">
    <location>
        <begin position="28"/>
        <end position="48"/>
    </location>
</feature>
<dbReference type="InterPro" id="IPR051311">
    <property type="entry name" value="DedA_domain"/>
</dbReference>
<gene>
    <name evidence="9" type="ORF">GCM10009745_14850</name>
</gene>
<evidence type="ECO:0000256" key="3">
    <source>
        <dbReference type="ARBA" id="ARBA00022475"/>
    </source>
</evidence>
<evidence type="ECO:0000313" key="9">
    <source>
        <dbReference type="EMBL" id="GAA1672985.1"/>
    </source>
</evidence>
<comment type="caution">
    <text evidence="9">The sequence shown here is derived from an EMBL/GenBank/DDBJ whole genome shotgun (WGS) entry which is preliminary data.</text>
</comment>
<evidence type="ECO:0000313" key="10">
    <source>
        <dbReference type="Proteomes" id="UP001500280"/>
    </source>
</evidence>
<sequence length="231" mass="25442">MWVRVRSSYRRFMADALLHFAEELMSSWWIYLAVWGFAALDGFFPAIPSETLVVTAGVFAASIGSPNLYVVIVVAALGAFVGDHLSYWLGRGAGGRMLDRVKPGTKRHSAVMWARRALADRGGLVLIVARYIPGGRTAVTLTMGSVRYPLRRFTPYAALAAVSWGLYCSLVGYIGGKAFEDNPLKGVILGIGLALAVTLIVEVVRHYLRKRRPQPEVEPQVEDELMVTSER</sequence>
<evidence type="ECO:0000256" key="7">
    <source>
        <dbReference type="SAM" id="Phobius"/>
    </source>
</evidence>
<keyword evidence="6 7" id="KW-0472">Membrane</keyword>
<proteinExistence type="inferred from homology"/>
<evidence type="ECO:0000256" key="6">
    <source>
        <dbReference type="ARBA" id="ARBA00023136"/>
    </source>
</evidence>
<protein>
    <submittedName>
        <fullName evidence="9">VTT domain-containing protein</fullName>
    </submittedName>
</protein>
<dbReference type="PANTHER" id="PTHR42709">
    <property type="entry name" value="ALKALINE PHOSPHATASE LIKE PROTEIN"/>
    <property type="match status" value="1"/>
</dbReference>
<feature type="transmembrane region" description="Helical" evidence="7">
    <location>
        <begin position="153"/>
        <end position="174"/>
    </location>
</feature>
<evidence type="ECO:0000256" key="1">
    <source>
        <dbReference type="ARBA" id="ARBA00004651"/>
    </source>
</evidence>
<keyword evidence="10" id="KW-1185">Reference proteome</keyword>
<evidence type="ECO:0000259" key="8">
    <source>
        <dbReference type="Pfam" id="PF09335"/>
    </source>
</evidence>
<reference evidence="9 10" key="1">
    <citation type="journal article" date="2019" name="Int. J. Syst. Evol. Microbiol.">
        <title>The Global Catalogue of Microorganisms (GCM) 10K type strain sequencing project: providing services to taxonomists for standard genome sequencing and annotation.</title>
        <authorList>
            <consortium name="The Broad Institute Genomics Platform"/>
            <consortium name="The Broad Institute Genome Sequencing Center for Infectious Disease"/>
            <person name="Wu L."/>
            <person name="Ma J."/>
        </authorList>
    </citation>
    <scope>NUCLEOTIDE SEQUENCE [LARGE SCALE GENOMIC DNA]</scope>
    <source>
        <strain evidence="9 10">JCM 14307</strain>
    </source>
</reference>
<organism evidence="9 10">
    <name type="scientific">Kribbella yunnanensis</name>
    <dbReference type="NCBI Taxonomy" id="190194"/>
    <lineage>
        <taxon>Bacteria</taxon>
        <taxon>Bacillati</taxon>
        <taxon>Actinomycetota</taxon>
        <taxon>Actinomycetes</taxon>
        <taxon>Propionibacteriales</taxon>
        <taxon>Kribbellaceae</taxon>
        <taxon>Kribbella</taxon>
    </lineage>
</organism>
<dbReference type="Proteomes" id="UP001500280">
    <property type="component" value="Unassembled WGS sequence"/>
</dbReference>
<name>A0ABN2GKV3_9ACTN</name>
<dbReference type="InterPro" id="IPR032816">
    <property type="entry name" value="VTT_dom"/>
</dbReference>
<keyword evidence="3" id="KW-1003">Cell membrane</keyword>
<comment type="similarity">
    <text evidence="2">Belongs to the DedA family.</text>
</comment>
<feature type="transmembrane region" description="Helical" evidence="7">
    <location>
        <begin position="68"/>
        <end position="90"/>
    </location>
</feature>
<evidence type="ECO:0000256" key="2">
    <source>
        <dbReference type="ARBA" id="ARBA00010792"/>
    </source>
</evidence>
<evidence type="ECO:0000256" key="5">
    <source>
        <dbReference type="ARBA" id="ARBA00022989"/>
    </source>
</evidence>
<keyword evidence="5 7" id="KW-1133">Transmembrane helix</keyword>
<keyword evidence="4 7" id="KW-0812">Transmembrane</keyword>
<evidence type="ECO:0000256" key="4">
    <source>
        <dbReference type="ARBA" id="ARBA00022692"/>
    </source>
</evidence>